<dbReference type="Proteomes" id="UP000325606">
    <property type="component" value="Chromosome"/>
</dbReference>
<dbReference type="EMBL" id="CP044222">
    <property type="protein sequence ID" value="QEW06071.1"/>
    <property type="molecule type" value="Genomic_DNA"/>
</dbReference>
<dbReference type="KEGG" id="nik:F5I99_05930"/>
<dbReference type="AlphaFoldDB" id="A0A5J6LCV9"/>
<organism evidence="1 2">
    <name type="scientific">Nitrincola iocasae</name>
    <dbReference type="NCBI Taxonomy" id="2614693"/>
    <lineage>
        <taxon>Bacteria</taxon>
        <taxon>Pseudomonadati</taxon>
        <taxon>Pseudomonadota</taxon>
        <taxon>Gammaproteobacteria</taxon>
        <taxon>Oceanospirillales</taxon>
        <taxon>Oceanospirillaceae</taxon>
        <taxon>Nitrincola</taxon>
    </lineage>
</organism>
<gene>
    <name evidence="1" type="ORF">F5I99_05930</name>
</gene>
<dbReference type="RefSeq" id="WP_151054102.1">
    <property type="nucleotide sequence ID" value="NZ_CP044222.1"/>
</dbReference>
<keyword evidence="2" id="KW-1185">Reference proteome</keyword>
<proteinExistence type="predicted"/>
<sequence length="183" mass="21264">MRNLQANTTPWDDWMPLDHPALLTGFRCDHRESLVESTEPAWRYRLVQLSESANEFTWCLYALDQAQSKTYVLGVFDTRDQAEFFLALHSENPLKVPALLTDELQWPLLELNADGQLLRARYQGVYKVGLKSYRVQIDEESGLFTLAYVDRYHTEYLGEAAEKEACLMIYSHFDARLRGCKMC</sequence>
<evidence type="ECO:0000313" key="1">
    <source>
        <dbReference type="EMBL" id="QEW06071.1"/>
    </source>
</evidence>
<protein>
    <submittedName>
        <fullName evidence="1">Uncharacterized protein</fullName>
    </submittedName>
</protein>
<name>A0A5J6LCV9_9GAMM</name>
<accession>A0A5J6LCV9</accession>
<reference evidence="1 2" key="1">
    <citation type="submission" date="2019-09" db="EMBL/GenBank/DDBJ databases">
        <title>Nitrincola iocasae sp. nov., a bacterium isolated from the sediment collected at a cold seep field in South China Sea.</title>
        <authorList>
            <person name="Zhang H."/>
            <person name="Wang H."/>
            <person name="Li C."/>
        </authorList>
    </citation>
    <scope>NUCLEOTIDE SEQUENCE [LARGE SCALE GENOMIC DNA]</scope>
    <source>
        <strain evidence="1 2">KXZD1103</strain>
    </source>
</reference>
<evidence type="ECO:0000313" key="2">
    <source>
        <dbReference type="Proteomes" id="UP000325606"/>
    </source>
</evidence>